<proteinExistence type="predicted"/>
<accession>A0ABQ5HCX5</accession>
<sequence length="208" mass="23472">MTACYIFTTSITIISMVFITTSDSFPTITYDTISIITTLTCIAFGPKYEVGESSAAAAARPAGGLRADYGFVAMRDRDIRRDPKTEVGYGITDSWDEIVETLQGGPVSTDTKLGQHMREFETLVRRDTYEIYSMLSDKQDQRQMLAARVNMLFRDRRIHGYTRQLMETEAKMSYEAWGRAMDESDHAHRGVISLRTIVGAHGSEIREL</sequence>
<evidence type="ECO:0000256" key="1">
    <source>
        <dbReference type="SAM" id="SignalP"/>
    </source>
</evidence>
<organism evidence="2 3">
    <name type="scientific">Tanacetum coccineum</name>
    <dbReference type="NCBI Taxonomy" id="301880"/>
    <lineage>
        <taxon>Eukaryota</taxon>
        <taxon>Viridiplantae</taxon>
        <taxon>Streptophyta</taxon>
        <taxon>Embryophyta</taxon>
        <taxon>Tracheophyta</taxon>
        <taxon>Spermatophyta</taxon>
        <taxon>Magnoliopsida</taxon>
        <taxon>eudicotyledons</taxon>
        <taxon>Gunneridae</taxon>
        <taxon>Pentapetalae</taxon>
        <taxon>asterids</taxon>
        <taxon>campanulids</taxon>
        <taxon>Asterales</taxon>
        <taxon>Asteraceae</taxon>
        <taxon>Asteroideae</taxon>
        <taxon>Anthemideae</taxon>
        <taxon>Anthemidinae</taxon>
        <taxon>Tanacetum</taxon>
    </lineage>
</organism>
<keyword evidence="3" id="KW-1185">Reference proteome</keyword>
<keyword evidence="1" id="KW-0732">Signal</keyword>
<feature type="chain" id="PRO_5045440211" evidence="1">
    <location>
        <begin position="25"/>
        <end position="208"/>
    </location>
</feature>
<dbReference type="Proteomes" id="UP001151760">
    <property type="component" value="Unassembled WGS sequence"/>
</dbReference>
<feature type="signal peptide" evidence="1">
    <location>
        <begin position="1"/>
        <end position="24"/>
    </location>
</feature>
<name>A0ABQ5HCX5_9ASTR</name>
<protein>
    <submittedName>
        <fullName evidence="2">Uncharacterized protein</fullName>
    </submittedName>
</protein>
<evidence type="ECO:0000313" key="2">
    <source>
        <dbReference type="EMBL" id="GJT85137.1"/>
    </source>
</evidence>
<reference evidence="2" key="1">
    <citation type="journal article" date="2022" name="Int. J. Mol. Sci.">
        <title>Draft Genome of Tanacetum Coccineum: Genomic Comparison of Closely Related Tanacetum-Family Plants.</title>
        <authorList>
            <person name="Yamashiro T."/>
            <person name="Shiraishi A."/>
            <person name="Nakayama K."/>
            <person name="Satake H."/>
        </authorList>
    </citation>
    <scope>NUCLEOTIDE SEQUENCE</scope>
</reference>
<comment type="caution">
    <text evidence="2">The sequence shown here is derived from an EMBL/GenBank/DDBJ whole genome shotgun (WGS) entry which is preliminary data.</text>
</comment>
<dbReference type="EMBL" id="BQNB010019421">
    <property type="protein sequence ID" value="GJT85137.1"/>
    <property type="molecule type" value="Genomic_DNA"/>
</dbReference>
<reference evidence="2" key="2">
    <citation type="submission" date="2022-01" db="EMBL/GenBank/DDBJ databases">
        <authorList>
            <person name="Yamashiro T."/>
            <person name="Shiraishi A."/>
            <person name="Satake H."/>
            <person name="Nakayama K."/>
        </authorList>
    </citation>
    <scope>NUCLEOTIDE SEQUENCE</scope>
</reference>
<gene>
    <name evidence="2" type="ORF">Tco_1066854</name>
</gene>
<evidence type="ECO:0000313" key="3">
    <source>
        <dbReference type="Proteomes" id="UP001151760"/>
    </source>
</evidence>